<dbReference type="Pfam" id="PF08241">
    <property type="entry name" value="Methyltransf_11"/>
    <property type="match status" value="1"/>
</dbReference>
<keyword evidence="2 5" id="KW-0489">Methyltransferase</keyword>
<reference evidence="5 6" key="1">
    <citation type="submission" date="2018-03" db="EMBL/GenBank/DDBJ databases">
        <title>Aquarubrobacter algicola gen. nov., sp. nov., a novel actinobacterium isolated from shallow eutrophic lake during the end of cyanobacterial harmful algal blooms.</title>
        <authorList>
            <person name="Chun S.J."/>
        </authorList>
    </citation>
    <scope>NUCLEOTIDE SEQUENCE [LARGE SCALE GENOMIC DNA]</scope>
    <source>
        <strain evidence="5 6">Seoho-28</strain>
    </source>
</reference>
<protein>
    <submittedName>
        <fullName evidence="5">SAM-dependent methyltransferase</fullName>
    </submittedName>
</protein>
<evidence type="ECO:0000313" key="6">
    <source>
        <dbReference type="Proteomes" id="UP000240739"/>
    </source>
</evidence>
<dbReference type="PANTHER" id="PTHR44942">
    <property type="entry name" value="METHYLTRANSF_11 DOMAIN-CONTAINING PROTEIN"/>
    <property type="match status" value="1"/>
</dbReference>
<organism evidence="5 6">
    <name type="scientific">Paraconexibacter algicola</name>
    <dbReference type="NCBI Taxonomy" id="2133960"/>
    <lineage>
        <taxon>Bacteria</taxon>
        <taxon>Bacillati</taxon>
        <taxon>Actinomycetota</taxon>
        <taxon>Thermoleophilia</taxon>
        <taxon>Solirubrobacterales</taxon>
        <taxon>Paraconexibacteraceae</taxon>
        <taxon>Paraconexibacter</taxon>
    </lineage>
</organism>
<keyword evidence="6" id="KW-1185">Reference proteome</keyword>
<dbReference type="PANTHER" id="PTHR44942:SF4">
    <property type="entry name" value="METHYLTRANSFERASE TYPE 11 DOMAIN-CONTAINING PROTEIN"/>
    <property type="match status" value="1"/>
</dbReference>
<evidence type="ECO:0000313" key="5">
    <source>
        <dbReference type="EMBL" id="PTL54131.1"/>
    </source>
</evidence>
<dbReference type="AlphaFoldDB" id="A0A2T4UB87"/>
<dbReference type="SUPFAM" id="SSF53335">
    <property type="entry name" value="S-adenosyl-L-methionine-dependent methyltransferases"/>
    <property type="match status" value="1"/>
</dbReference>
<dbReference type="InterPro" id="IPR013216">
    <property type="entry name" value="Methyltransf_11"/>
</dbReference>
<evidence type="ECO:0000256" key="3">
    <source>
        <dbReference type="ARBA" id="ARBA00022679"/>
    </source>
</evidence>
<dbReference type="InterPro" id="IPR051052">
    <property type="entry name" value="Diverse_substrate_MTase"/>
</dbReference>
<dbReference type="EMBL" id="PYYB01000006">
    <property type="protein sequence ID" value="PTL54131.1"/>
    <property type="molecule type" value="Genomic_DNA"/>
</dbReference>
<evidence type="ECO:0000256" key="1">
    <source>
        <dbReference type="ARBA" id="ARBA00008361"/>
    </source>
</evidence>
<proteinExistence type="inferred from homology"/>
<dbReference type="Proteomes" id="UP000240739">
    <property type="component" value="Unassembled WGS sequence"/>
</dbReference>
<sequence length="262" mass="28571">MRATAAAACTTDPVAHLHRNVDGFGEDAAEAYERGRAGFPPVVLDALGLAPGSRVLDLAAGTGLLAGALQDAGHDVVAVEPMPAMRSRLARRIGERRTLDGTAEAIPLPDATVDAVVVADAFHWFDGPAAVAEIHRVLRPDGRCVLVWRAAEWPDAPEWWRRLWARMDRLRGDHPGFVGDQGRGAFDRHGGFTALQHTTVDFDKTSDAEGMLANLRSISYVGLLPENVRRALLDDVRADLKDARVGTFVEPQRAHLWATRRR</sequence>
<dbReference type="Gene3D" id="3.40.50.150">
    <property type="entry name" value="Vaccinia Virus protein VP39"/>
    <property type="match status" value="1"/>
</dbReference>
<dbReference type="GO" id="GO:0008757">
    <property type="term" value="F:S-adenosylmethionine-dependent methyltransferase activity"/>
    <property type="evidence" value="ECO:0007669"/>
    <property type="project" value="InterPro"/>
</dbReference>
<gene>
    <name evidence="5" type="ORF">C7Y72_22215</name>
</gene>
<evidence type="ECO:0000256" key="2">
    <source>
        <dbReference type="ARBA" id="ARBA00022603"/>
    </source>
</evidence>
<dbReference type="GO" id="GO:0032259">
    <property type="term" value="P:methylation"/>
    <property type="evidence" value="ECO:0007669"/>
    <property type="project" value="UniProtKB-KW"/>
</dbReference>
<comment type="similarity">
    <text evidence="1">Belongs to the methyltransferase superfamily.</text>
</comment>
<keyword evidence="3 5" id="KW-0808">Transferase</keyword>
<feature type="domain" description="Methyltransferase type 11" evidence="4">
    <location>
        <begin position="56"/>
        <end position="146"/>
    </location>
</feature>
<comment type="caution">
    <text evidence="5">The sequence shown here is derived from an EMBL/GenBank/DDBJ whole genome shotgun (WGS) entry which is preliminary data.</text>
</comment>
<dbReference type="InterPro" id="IPR029063">
    <property type="entry name" value="SAM-dependent_MTases_sf"/>
</dbReference>
<accession>A0A2T4UB87</accession>
<dbReference type="CDD" id="cd02440">
    <property type="entry name" value="AdoMet_MTases"/>
    <property type="match status" value="1"/>
</dbReference>
<evidence type="ECO:0000259" key="4">
    <source>
        <dbReference type="Pfam" id="PF08241"/>
    </source>
</evidence>
<name>A0A2T4UB87_9ACTN</name>